<dbReference type="EMBL" id="JBHUMX010000003">
    <property type="protein sequence ID" value="MFD2627524.1"/>
    <property type="molecule type" value="Genomic_DNA"/>
</dbReference>
<evidence type="ECO:0000313" key="2">
    <source>
        <dbReference type="EMBL" id="MFD2627524.1"/>
    </source>
</evidence>
<sequence>MNHVISAIYIATSLLMFFIVRIIVMYGEWLLPEKPLAFMKMSVYYFPLIPLFIGLIYLGFHIVSVRNKNKE</sequence>
<protein>
    <recommendedName>
        <fullName evidence="4">DUF3955 domain-containing protein</fullName>
    </recommendedName>
</protein>
<dbReference type="RefSeq" id="WP_379560167.1">
    <property type="nucleotide sequence ID" value="NZ_JBHUMX010000003.1"/>
</dbReference>
<keyword evidence="1" id="KW-0472">Membrane</keyword>
<gene>
    <name evidence="2" type="ORF">ACFSUN_01810</name>
</gene>
<accession>A0ABW5PVX0</accession>
<organism evidence="2 3">
    <name type="scientific">Oceanobacillus kapialis</name>
    <dbReference type="NCBI Taxonomy" id="481353"/>
    <lineage>
        <taxon>Bacteria</taxon>
        <taxon>Bacillati</taxon>
        <taxon>Bacillota</taxon>
        <taxon>Bacilli</taxon>
        <taxon>Bacillales</taxon>
        <taxon>Bacillaceae</taxon>
        <taxon>Oceanobacillus</taxon>
    </lineage>
</organism>
<name>A0ABW5PVX0_9BACI</name>
<keyword evidence="3" id="KW-1185">Reference proteome</keyword>
<proteinExistence type="predicted"/>
<reference evidence="3" key="1">
    <citation type="journal article" date="2019" name="Int. J. Syst. Evol. Microbiol.">
        <title>The Global Catalogue of Microorganisms (GCM) 10K type strain sequencing project: providing services to taxonomists for standard genome sequencing and annotation.</title>
        <authorList>
            <consortium name="The Broad Institute Genomics Platform"/>
            <consortium name="The Broad Institute Genome Sequencing Center for Infectious Disease"/>
            <person name="Wu L."/>
            <person name="Ma J."/>
        </authorList>
    </citation>
    <scope>NUCLEOTIDE SEQUENCE [LARGE SCALE GENOMIC DNA]</scope>
    <source>
        <strain evidence="3">TISTR 1858</strain>
    </source>
</reference>
<feature type="transmembrane region" description="Helical" evidence="1">
    <location>
        <begin position="44"/>
        <end position="65"/>
    </location>
</feature>
<feature type="transmembrane region" description="Helical" evidence="1">
    <location>
        <begin position="7"/>
        <end position="24"/>
    </location>
</feature>
<evidence type="ECO:0000313" key="3">
    <source>
        <dbReference type="Proteomes" id="UP001597451"/>
    </source>
</evidence>
<dbReference type="Proteomes" id="UP001597451">
    <property type="component" value="Unassembled WGS sequence"/>
</dbReference>
<keyword evidence="1" id="KW-1133">Transmembrane helix</keyword>
<evidence type="ECO:0008006" key="4">
    <source>
        <dbReference type="Google" id="ProtNLM"/>
    </source>
</evidence>
<evidence type="ECO:0000256" key="1">
    <source>
        <dbReference type="SAM" id="Phobius"/>
    </source>
</evidence>
<keyword evidence="1" id="KW-0812">Transmembrane</keyword>
<comment type="caution">
    <text evidence="2">The sequence shown here is derived from an EMBL/GenBank/DDBJ whole genome shotgun (WGS) entry which is preliminary data.</text>
</comment>